<dbReference type="InterPro" id="IPR006517">
    <property type="entry name" value="Phage_terminase_lsu-like_C"/>
</dbReference>
<gene>
    <name evidence="4" type="primary">terL</name>
    <name evidence="4" type="ORF">GON03_19100</name>
</gene>
<dbReference type="Pfam" id="PF17289">
    <property type="entry name" value="Terminase_6C"/>
    <property type="match status" value="1"/>
</dbReference>
<accession>A0A6L6XV80</accession>
<dbReference type="InterPro" id="IPR027417">
    <property type="entry name" value="P-loop_NTPase"/>
</dbReference>
<sequence length="497" mass="55890">MIQMIAADLAPELRERPWNTPGEMAQALDRGTIQTPALDVIDEHLAKVATGEIERFMCSMPPQEGKSLRISVWFVVWLLHRNPNLRVAIVCNGFELAQTFGEQIRDILRDHPELGLTLSKSTAKKHEFKLLGYKGGVVCVGIEGSLTGKPVDVLIIDDPYKDEKQADSKAWRQTVQRFWQSVALTRLAPGAPVVIVQTRWRKDDLSGWLRAEYPEEWTALNIAAQAIDSTKLPEDDPDYGKPDPLGREPGEFMESARRRTLRDWAKKMREVGSRVWIALYQGRPSPVEGGILKRDWWQRYDQPLWFEREDGARLVTGFDEVLMSWDMAFKDTEDSDYVVGQVWGRRGVDAYLLEQVRGRWDFVETCNQFEQLAARWPQALLKLVEDKANGTAVIASLRKRIAGIVPEEPHGSKEARASAVSPLVEAGNVYLPAPAIAPWVGGLIEECAGFPTATNDDQVDALSQGLNRLVLQPFLAGEIVDEDDLDDDLADFQISAY</sequence>
<evidence type="ECO:0000256" key="2">
    <source>
        <dbReference type="SAM" id="MobiDB-lite"/>
    </source>
</evidence>
<proteinExistence type="predicted"/>
<keyword evidence="5" id="KW-1185">Reference proteome</keyword>
<dbReference type="AlphaFoldDB" id="A0A6L6XV80"/>
<keyword evidence="1" id="KW-1188">Viral release from host cell</keyword>
<feature type="region of interest" description="Disordered" evidence="2">
    <location>
        <begin position="231"/>
        <end position="250"/>
    </location>
</feature>
<dbReference type="NCBIfam" id="TIGR01630">
    <property type="entry name" value="psiM2_ORF9"/>
    <property type="match status" value="1"/>
</dbReference>
<evidence type="ECO:0000259" key="3">
    <source>
        <dbReference type="Pfam" id="PF17289"/>
    </source>
</evidence>
<reference evidence="4 5" key="1">
    <citation type="submission" date="2019-12" db="EMBL/GenBank/DDBJ databases">
        <authorList>
            <person name="Huq M.A."/>
        </authorList>
    </citation>
    <scope>NUCLEOTIDE SEQUENCE [LARGE SCALE GENOMIC DNA]</scope>
    <source>
        <strain evidence="4 5">MAH-18</strain>
    </source>
</reference>
<protein>
    <submittedName>
        <fullName evidence="4">Phage terminase large subunit</fullName>
    </submittedName>
</protein>
<feature type="domain" description="Terminase large subunit gp17-like C-terminal" evidence="3">
    <location>
        <begin position="324"/>
        <end position="468"/>
    </location>
</feature>
<dbReference type="Gene3D" id="3.40.50.300">
    <property type="entry name" value="P-loop containing nucleotide triphosphate hydrolases"/>
    <property type="match status" value="1"/>
</dbReference>
<dbReference type="EMBL" id="WSEK01000005">
    <property type="protein sequence ID" value="MVQ51294.1"/>
    <property type="molecule type" value="Genomic_DNA"/>
</dbReference>
<dbReference type="Pfam" id="PF03237">
    <property type="entry name" value="Terminase_6N"/>
    <property type="match status" value="1"/>
</dbReference>
<organism evidence="4 5">
    <name type="scientific">Nocardioides agri</name>
    <dbReference type="NCBI Taxonomy" id="2682843"/>
    <lineage>
        <taxon>Bacteria</taxon>
        <taxon>Bacillati</taxon>
        <taxon>Actinomycetota</taxon>
        <taxon>Actinomycetes</taxon>
        <taxon>Propionibacteriales</taxon>
        <taxon>Nocardioidaceae</taxon>
        <taxon>Nocardioides</taxon>
    </lineage>
</organism>
<dbReference type="InterPro" id="IPR035421">
    <property type="entry name" value="Terminase_6C"/>
</dbReference>
<dbReference type="Proteomes" id="UP000473525">
    <property type="component" value="Unassembled WGS sequence"/>
</dbReference>
<evidence type="ECO:0000313" key="5">
    <source>
        <dbReference type="Proteomes" id="UP000473525"/>
    </source>
</evidence>
<evidence type="ECO:0000256" key="1">
    <source>
        <dbReference type="ARBA" id="ARBA00022612"/>
    </source>
</evidence>
<comment type="caution">
    <text evidence="4">The sequence shown here is derived from an EMBL/GenBank/DDBJ whole genome shotgun (WGS) entry which is preliminary data.</text>
</comment>
<name>A0A6L6XV80_9ACTN</name>
<evidence type="ECO:0000313" key="4">
    <source>
        <dbReference type="EMBL" id="MVQ51294.1"/>
    </source>
</evidence>